<keyword evidence="2" id="KW-0597">Phosphoprotein</keyword>
<dbReference type="InterPro" id="IPR001789">
    <property type="entry name" value="Sig_transdc_resp-reg_receiver"/>
</dbReference>
<dbReference type="SMART" id="SM00448">
    <property type="entry name" value="REC"/>
    <property type="match status" value="1"/>
</dbReference>
<comment type="function">
    <text evidence="7">May play the central regulatory role in sporulation. It may be an element of the effector pathway responsible for the activation of sporulation genes in response to nutritional stress. Spo0A may act in concert with spo0H (a sigma factor) to control the expression of some genes that are critical to the sporulation process.</text>
</comment>
<dbReference type="InterPro" id="IPR039420">
    <property type="entry name" value="WalR-like"/>
</dbReference>
<evidence type="ECO:0000256" key="2">
    <source>
        <dbReference type="ARBA" id="ARBA00022553"/>
    </source>
</evidence>
<comment type="caution">
    <text evidence="10">The sequence shown here is derived from an EMBL/GenBank/DDBJ whole genome shotgun (WGS) entry which is preliminary data.</text>
</comment>
<dbReference type="PANTHER" id="PTHR48111:SF1">
    <property type="entry name" value="TWO-COMPONENT RESPONSE REGULATOR ORR33"/>
    <property type="match status" value="1"/>
</dbReference>
<evidence type="ECO:0000256" key="8">
    <source>
        <dbReference type="PROSITE-ProRule" id="PRU00169"/>
    </source>
</evidence>
<dbReference type="Pfam" id="PF00072">
    <property type="entry name" value="Response_reg"/>
    <property type="match status" value="1"/>
</dbReference>
<keyword evidence="4" id="KW-0805">Transcription regulation</keyword>
<dbReference type="PANTHER" id="PTHR48111">
    <property type="entry name" value="REGULATOR OF RPOS"/>
    <property type="match status" value="1"/>
</dbReference>
<dbReference type="RefSeq" id="WP_268047572.1">
    <property type="nucleotide sequence ID" value="NZ_JAPQES010000001.1"/>
</dbReference>
<dbReference type="CDD" id="cd00156">
    <property type="entry name" value="REC"/>
    <property type="match status" value="1"/>
</dbReference>
<evidence type="ECO:0000256" key="1">
    <source>
        <dbReference type="ARBA" id="ARBA00018672"/>
    </source>
</evidence>
<keyword evidence="5" id="KW-0238">DNA-binding</keyword>
<name>A0ABT4CJN2_9CLOT</name>
<evidence type="ECO:0000256" key="3">
    <source>
        <dbReference type="ARBA" id="ARBA00023012"/>
    </source>
</evidence>
<dbReference type="InterPro" id="IPR011006">
    <property type="entry name" value="CheY-like_superfamily"/>
</dbReference>
<accession>A0ABT4CJN2</accession>
<dbReference type="Proteomes" id="UP001079657">
    <property type="component" value="Unassembled WGS sequence"/>
</dbReference>
<dbReference type="SUPFAM" id="SSF52172">
    <property type="entry name" value="CheY-like"/>
    <property type="match status" value="1"/>
</dbReference>
<evidence type="ECO:0000259" key="9">
    <source>
        <dbReference type="PROSITE" id="PS50110"/>
    </source>
</evidence>
<evidence type="ECO:0000313" key="11">
    <source>
        <dbReference type="Proteomes" id="UP001079657"/>
    </source>
</evidence>
<organism evidence="10 11">
    <name type="scientific">Clostridium ganghwense</name>
    <dbReference type="NCBI Taxonomy" id="312089"/>
    <lineage>
        <taxon>Bacteria</taxon>
        <taxon>Bacillati</taxon>
        <taxon>Bacillota</taxon>
        <taxon>Clostridia</taxon>
        <taxon>Eubacteriales</taxon>
        <taxon>Clostridiaceae</taxon>
        <taxon>Clostridium</taxon>
    </lineage>
</organism>
<evidence type="ECO:0000256" key="5">
    <source>
        <dbReference type="ARBA" id="ARBA00023125"/>
    </source>
</evidence>
<sequence>MGNVVVVENKSYVRQNIITVLNSLDINLIEASNSVELFNELYKLKNNVDLILMETNLGTENAFEIMDKLRKKDINIPIIFLSADKKRSTIIRGIMAGAVDYIIIPCSDDILTNKIKKHLNLHKEENIEEKSLNINFKDYLTGELRKAAKGKYSVSILMLLLDSDNKDIVFDNSNIIYKELKKLFWETDLFVKFGSKSFIGVFPFASKKNVSVIKDKIDNLFIESKIVKENSFKIENISVTYPVDGSDMDTLLEKLLNNR</sequence>
<dbReference type="PROSITE" id="PS50110">
    <property type="entry name" value="RESPONSE_REGULATORY"/>
    <property type="match status" value="1"/>
</dbReference>
<dbReference type="Gene3D" id="3.40.50.2300">
    <property type="match status" value="1"/>
</dbReference>
<evidence type="ECO:0000256" key="6">
    <source>
        <dbReference type="ARBA" id="ARBA00023163"/>
    </source>
</evidence>
<comment type="caution">
    <text evidence="8">Lacks conserved residue(s) required for the propagation of feature annotation.</text>
</comment>
<evidence type="ECO:0000313" key="10">
    <source>
        <dbReference type="EMBL" id="MCY6369255.1"/>
    </source>
</evidence>
<feature type="domain" description="Response regulatory" evidence="9">
    <location>
        <begin position="3"/>
        <end position="119"/>
    </location>
</feature>
<proteinExistence type="predicted"/>
<keyword evidence="6" id="KW-0804">Transcription</keyword>
<evidence type="ECO:0000256" key="7">
    <source>
        <dbReference type="ARBA" id="ARBA00024867"/>
    </source>
</evidence>
<gene>
    <name evidence="10" type="ORF">OXH55_01175</name>
</gene>
<keyword evidence="3" id="KW-0902">Two-component regulatory system</keyword>
<evidence type="ECO:0000256" key="4">
    <source>
        <dbReference type="ARBA" id="ARBA00023015"/>
    </source>
</evidence>
<keyword evidence="11" id="KW-1185">Reference proteome</keyword>
<reference evidence="10" key="1">
    <citation type="submission" date="2022-12" db="EMBL/GenBank/DDBJ databases">
        <authorList>
            <person name="Wang J."/>
        </authorList>
    </citation>
    <scope>NUCLEOTIDE SEQUENCE</scope>
    <source>
        <strain evidence="10">HY-42-06</strain>
    </source>
</reference>
<protein>
    <recommendedName>
        <fullName evidence="1">Stage 0 sporulation protein A homolog</fullName>
    </recommendedName>
</protein>
<dbReference type="EMBL" id="JAPQES010000001">
    <property type="protein sequence ID" value="MCY6369255.1"/>
    <property type="molecule type" value="Genomic_DNA"/>
</dbReference>